<feature type="coiled-coil region" evidence="1">
    <location>
        <begin position="300"/>
        <end position="368"/>
    </location>
</feature>
<accession>A0ABN7RXM8</accession>
<dbReference type="EMBL" id="OU015568">
    <property type="protein sequence ID" value="CAG5088448.1"/>
    <property type="molecule type" value="Genomic_DNA"/>
</dbReference>
<reference evidence="2 3" key="1">
    <citation type="submission" date="2021-04" db="EMBL/GenBank/DDBJ databases">
        <authorList>
            <person name="Bliznina A."/>
        </authorList>
    </citation>
    <scope>NUCLEOTIDE SEQUENCE [LARGE SCALE GENOMIC DNA]</scope>
</reference>
<organism evidence="2 3">
    <name type="scientific">Oikopleura dioica</name>
    <name type="common">Tunicate</name>
    <dbReference type="NCBI Taxonomy" id="34765"/>
    <lineage>
        <taxon>Eukaryota</taxon>
        <taxon>Metazoa</taxon>
        <taxon>Chordata</taxon>
        <taxon>Tunicata</taxon>
        <taxon>Appendicularia</taxon>
        <taxon>Copelata</taxon>
        <taxon>Oikopleuridae</taxon>
        <taxon>Oikopleura</taxon>
    </lineage>
</organism>
<dbReference type="Proteomes" id="UP001158576">
    <property type="component" value="Chromosome PAR"/>
</dbReference>
<keyword evidence="1" id="KW-0175">Coiled coil</keyword>
<feature type="coiled-coil region" evidence="1">
    <location>
        <begin position="205"/>
        <end position="264"/>
    </location>
</feature>
<evidence type="ECO:0000256" key="1">
    <source>
        <dbReference type="SAM" id="Coils"/>
    </source>
</evidence>
<keyword evidence="3" id="KW-1185">Reference proteome</keyword>
<evidence type="ECO:0000313" key="2">
    <source>
        <dbReference type="EMBL" id="CAG5088448.1"/>
    </source>
</evidence>
<name>A0ABN7RXM8_OIKDI</name>
<protein>
    <submittedName>
        <fullName evidence="2">Oidioi.mRNA.OKI2018_I69.PAR.g11845.t1.cds</fullName>
    </submittedName>
</protein>
<evidence type="ECO:0000313" key="3">
    <source>
        <dbReference type="Proteomes" id="UP001158576"/>
    </source>
</evidence>
<proteinExistence type="predicted"/>
<sequence length="410" mass="47879">MDDIDKLIEALRLNEKKFNEEEIRANSWKIFTNPEMSIEIEALYQRGLKLQEKRKKEEMERIMEEEIKLAKESWFEKSDDQDPFDELEKSIEVLNNCFVQMENDFGHPSKLTTEKLEKAANDILEQKRKLGETVKNLSKKLENCANFGSSTAKALKIEEAAYLRIETEVVFKETFLQKYEESRSKIENTLSIFQGMPEENRTVLKESLKASVEDLSARIAKYLDEGEKFLKGKTLESRIAKDVLKKVFVEMEKCQANERKLNEEWSKLRKIIDVDVDRMRKVYVRLKALEPIADESCKEMEILMEKINIFKRDLSAAELDAKSELVKDSPINRQLASLCGFESSMVRKDELEEKLHSLIREKEARRMEVILQNEEKAREVSREFLKAQEQNPPIQLANKSEATLQHLASL</sequence>
<gene>
    <name evidence="2" type="ORF">OKIOD_LOCUS3403</name>
</gene>